<dbReference type="AlphaFoldDB" id="A0A7Z9BQB6"/>
<accession>A0A7Z9BQB6</accession>
<proteinExistence type="predicted"/>
<keyword evidence="2" id="KW-1185">Reference proteome</keyword>
<evidence type="ECO:0000313" key="1">
    <source>
        <dbReference type="EMBL" id="VXD18184.1"/>
    </source>
</evidence>
<sequence length="39" mass="4747">MREYLIAYLTNFNLQTHIHDFINCWWDWHIGETGGASRH</sequence>
<dbReference type="EMBL" id="CZCS02000177">
    <property type="protein sequence ID" value="VXD18184.1"/>
    <property type="molecule type" value="Genomic_DNA"/>
</dbReference>
<protein>
    <submittedName>
        <fullName evidence="1">Uncharacterized protein</fullName>
    </submittedName>
</protein>
<evidence type="ECO:0000313" key="2">
    <source>
        <dbReference type="Proteomes" id="UP000182190"/>
    </source>
</evidence>
<comment type="caution">
    <text evidence="1">The sequence shown here is derived from an EMBL/GenBank/DDBJ whole genome shotgun (WGS) entry which is preliminary data.</text>
</comment>
<name>A0A7Z9BQB6_9CYAN</name>
<dbReference type="Proteomes" id="UP000182190">
    <property type="component" value="Unassembled WGS sequence"/>
</dbReference>
<organism evidence="1 2">
    <name type="scientific">Planktothrix paucivesiculata PCC 9631</name>
    <dbReference type="NCBI Taxonomy" id="671071"/>
    <lineage>
        <taxon>Bacteria</taxon>
        <taxon>Bacillati</taxon>
        <taxon>Cyanobacteriota</taxon>
        <taxon>Cyanophyceae</taxon>
        <taxon>Oscillatoriophycideae</taxon>
        <taxon>Oscillatoriales</taxon>
        <taxon>Microcoleaceae</taxon>
        <taxon>Planktothrix</taxon>
    </lineage>
</organism>
<gene>
    <name evidence="1" type="ORF">PL9631_380003</name>
</gene>
<reference evidence="1" key="1">
    <citation type="submission" date="2019-10" db="EMBL/GenBank/DDBJ databases">
        <authorList>
            <consortium name="Genoscope - CEA"/>
            <person name="William W."/>
        </authorList>
    </citation>
    <scope>NUCLEOTIDE SEQUENCE [LARGE SCALE GENOMIC DNA]</scope>
    <source>
        <strain evidence="1">BBR_PRJEB10994</strain>
    </source>
</reference>